<sequence length="367" mass="40036">MINWIALHSDAWTQIQSAKASDRLAHALLLTGASGIGKLAFAEAVAASLLCDQPEADGQACGTCTACTWHASGNHPDFRRLRPEAYSEEQPEAEDAKPATAKADKKKSEQIRIDQVRGLESFIQVGSHRGRRVILIEPAEAMNEATANALLKSLEEPPAGVHFLLVSHAAERLLPTVRSRTRAVPMAVPAASTARQQLADVQPPLRQGDLWLNRCAGALRFAVGLAQAADKHPNATDEAMAEVAILEALLAQLPLGERMDPLALAKTCEALIKGDQSGMRLALLIDWMQRWTLDLHLVRLGATPRVFPEQLNALQRLAAQLNDDALQSFPDFLLESRRLSSHPLNIKLFLESIFSRTMALYEPGLTP</sequence>
<evidence type="ECO:0000256" key="2">
    <source>
        <dbReference type="ARBA" id="ARBA00014363"/>
    </source>
</evidence>
<reference evidence="11" key="1">
    <citation type="submission" date="2020-01" db="EMBL/GenBank/DDBJ databases">
        <title>Phosphoaccumulans saitamaens gen. nov., sp. nov., a polyphosphate accumulating bacterium isolated from surface river water.</title>
        <authorList>
            <person name="Watanabe K."/>
            <person name="Suda W."/>
        </authorList>
    </citation>
    <scope>NUCLEOTIDE SEQUENCE [LARGE SCALE GENOMIC DNA]</scope>
    <source>
        <strain evidence="11">ICHIAU1</strain>
    </source>
</reference>
<proteinExistence type="predicted"/>
<dbReference type="EC" id="2.7.7.7" evidence="1"/>
<dbReference type="RefSeq" id="WP_162049875.1">
    <property type="nucleotide sequence ID" value="NZ_AP019011.1"/>
</dbReference>
<evidence type="ECO:0000256" key="3">
    <source>
        <dbReference type="ARBA" id="ARBA00022679"/>
    </source>
</evidence>
<dbReference type="GO" id="GO:0003677">
    <property type="term" value="F:DNA binding"/>
    <property type="evidence" value="ECO:0007669"/>
    <property type="project" value="InterPro"/>
</dbReference>
<evidence type="ECO:0000256" key="5">
    <source>
        <dbReference type="ARBA" id="ARBA00022705"/>
    </source>
</evidence>
<feature type="domain" description="DNA polymerase III delta subunit C-terminal" evidence="9">
    <location>
        <begin position="247"/>
        <end position="352"/>
    </location>
</feature>
<dbReference type="Pfam" id="PF13177">
    <property type="entry name" value="DNA_pol3_delta2"/>
    <property type="match status" value="1"/>
</dbReference>
<dbReference type="PANTHER" id="PTHR11669:SF8">
    <property type="entry name" value="DNA POLYMERASE III SUBUNIT DELTA"/>
    <property type="match status" value="1"/>
</dbReference>
<dbReference type="GO" id="GO:0008408">
    <property type="term" value="F:3'-5' exonuclease activity"/>
    <property type="evidence" value="ECO:0007669"/>
    <property type="project" value="InterPro"/>
</dbReference>
<dbReference type="PANTHER" id="PTHR11669">
    <property type="entry name" value="REPLICATION FACTOR C / DNA POLYMERASE III GAMMA-TAU SUBUNIT"/>
    <property type="match status" value="1"/>
</dbReference>
<gene>
    <name evidence="10" type="primary">holB</name>
    <name evidence="10" type="ORF">ICHIAU1_16990</name>
</gene>
<keyword evidence="5" id="KW-0235">DNA replication</keyword>
<evidence type="ECO:0000256" key="6">
    <source>
        <dbReference type="ARBA" id="ARBA00022932"/>
    </source>
</evidence>
<dbReference type="GO" id="GO:0006261">
    <property type="term" value="P:DNA-templated DNA replication"/>
    <property type="evidence" value="ECO:0007669"/>
    <property type="project" value="TreeGrafter"/>
</dbReference>
<dbReference type="Pfam" id="PF09115">
    <property type="entry name" value="DNApol3-delta_C"/>
    <property type="match status" value="1"/>
</dbReference>
<dbReference type="OrthoDB" id="9811073at2"/>
<feature type="compositionally biased region" description="Basic and acidic residues" evidence="8">
    <location>
        <begin position="94"/>
        <end position="109"/>
    </location>
</feature>
<dbReference type="GO" id="GO:0009360">
    <property type="term" value="C:DNA polymerase III complex"/>
    <property type="evidence" value="ECO:0007669"/>
    <property type="project" value="InterPro"/>
</dbReference>
<dbReference type="InterPro" id="IPR027417">
    <property type="entry name" value="P-loop_NTPase"/>
</dbReference>
<keyword evidence="11" id="KW-1185">Reference proteome</keyword>
<evidence type="ECO:0000256" key="8">
    <source>
        <dbReference type="SAM" id="MobiDB-lite"/>
    </source>
</evidence>
<evidence type="ECO:0000313" key="11">
    <source>
        <dbReference type="Proteomes" id="UP000463961"/>
    </source>
</evidence>
<name>A0A679I9T4_9RHOO</name>
<evidence type="ECO:0000256" key="7">
    <source>
        <dbReference type="ARBA" id="ARBA00049244"/>
    </source>
</evidence>
<dbReference type="NCBIfam" id="TIGR00678">
    <property type="entry name" value="holB"/>
    <property type="match status" value="1"/>
</dbReference>
<organism evidence="10 11">
    <name type="scientific">Fluviibacter phosphoraccumulans</name>
    <dbReference type="NCBI Taxonomy" id="1751046"/>
    <lineage>
        <taxon>Bacteria</taxon>
        <taxon>Pseudomonadati</taxon>
        <taxon>Pseudomonadota</taxon>
        <taxon>Betaproteobacteria</taxon>
        <taxon>Rhodocyclales</taxon>
        <taxon>Fluviibacteraceae</taxon>
        <taxon>Fluviibacter</taxon>
    </lineage>
</organism>
<evidence type="ECO:0000259" key="9">
    <source>
        <dbReference type="Pfam" id="PF09115"/>
    </source>
</evidence>
<keyword evidence="4" id="KW-0548">Nucleotidyltransferase</keyword>
<comment type="catalytic activity">
    <reaction evidence="7">
        <text>DNA(n) + a 2'-deoxyribonucleoside 5'-triphosphate = DNA(n+1) + diphosphate</text>
        <dbReference type="Rhea" id="RHEA:22508"/>
        <dbReference type="Rhea" id="RHEA-COMP:17339"/>
        <dbReference type="Rhea" id="RHEA-COMP:17340"/>
        <dbReference type="ChEBI" id="CHEBI:33019"/>
        <dbReference type="ChEBI" id="CHEBI:61560"/>
        <dbReference type="ChEBI" id="CHEBI:173112"/>
        <dbReference type="EC" id="2.7.7.7"/>
    </reaction>
</comment>
<evidence type="ECO:0000256" key="1">
    <source>
        <dbReference type="ARBA" id="ARBA00012417"/>
    </source>
</evidence>
<dbReference type="Proteomes" id="UP000463961">
    <property type="component" value="Chromosome"/>
</dbReference>
<dbReference type="EMBL" id="AP022345">
    <property type="protein sequence ID" value="BBU69416.1"/>
    <property type="molecule type" value="Genomic_DNA"/>
</dbReference>
<dbReference type="InterPro" id="IPR015199">
    <property type="entry name" value="DNA_pol_III_delta_C"/>
</dbReference>
<protein>
    <recommendedName>
        <fullName evidence="2">DNA polymerase III subunit delta'</fullName>
        <ecNumber evidence="1">2.7.7.7</ecNumber>
    </recommendedName>
</protein>
<accession>A0A679I9T4</accession>
<evidence type="ECO:0000256" key="4">
    <source>
        <dbReference type="ARBA" id="ARBA00022695"/>
    </source>
</evidence>
<keyword evidence="3" id="KW-0808">Transferase</keyword>
<dbReference type="Gene3D" id="3.40.50.300">
    <property type="entry name" value="P-loop containing nucleotide triphosphate hydrolases"/>
    <property type="match status" value="1"/>
</dbReference>
<dbReference type="InterPro" id="IPR004622">
    <property type="entry name" value="DNA_pol_HolB"/>
</dbReference>
<dbReference type="AlphaFoldDB" id="A0A679I9T4"/>
<keyword evidence="6" id="KW-0239">DNA-directed DNA polymerase</keyword>
<evidence type="ECO:0000313" key="10">
    <source>
        <dbReference type="EMBL" id="BBU69416.1"/>
    </source>
</evidence>
<feature type="region of interest" description="Disordered" evidence="8">
    <location>
        <begin position="85"/>
        <end position="109"/>
    </location>
</feature>
<dbReference type="InterPro" id="IPR050238">
    <property type="entry name" value="DNA_Rep/Repair_Clamp_Loader"/>
</dbReference>
<dbReference type="SUPFAM" id="SSF52540">
    <property type="entry name" value="P-loop containing nucleoside triphosphate hydrolases"/>
    <property type="match status" value="1"/>
</dbReference>
<dbReference type="GO" id="GO:0003887">
    <property type="term" value="F:DNA-directed DNA polymerase activity"/>
    <property type="evidence" value="ECO:0007669"/>
    <property type="project" value="UniProtKB-KW"/>
</dbReference>